<keyword evidence="4 7" id="KW-1133">Transmembrane helix</keyword>
<sequence>MTDDPVRLKHRELEKIAMAALRVARILVECGARVRVVHQGASLVARGLGVEPVGLRTGYASQEITVHSGGNTITRMMTIGPHGVNHRLDHAMRRLAVRVSKGGMTVEEVEAEIDHLVKTTPRHPLWLVSLAVGLACAAFGRLLGIDWLAFGPVFVGGGLGQALRMYLHRRGVNSYVLAAVIAFTAASIAGASARLAGSTTTNLAMMASILLLVPGVPATNAQTDIMDGYPSMGSARAVSVLMVMGFATCGVWLAEALLGVQ</sequence>
<evidence type="ECO:0000256" key="2">
    <source>
        <dbReference type="ARBA" id="ARBA00022475"/>
    </source>
</evidence>
<reference evidence="9 10" key="1">
    <citation type="journal article" date="2019" name="Int. J. Syst. Evol. Microbiol.">
        <title>The Global Catalogue of Microorganisms (GCM) 10K type strain sequencing project: providing services to taxonomists for standard genome sequencing and annotation.</title>
        <authorList>
            <consortium name="The Broad Institute Genomics Platform"/>
            <consortium name="The Broad Institute Genome Sequencing Center for Infectious Disease"/>
            <person name="Wu L."/>
            <person name="Ma J."/>
        </authorList>
    </citation>
    <scope>NUCLEOTIDE SEQUENCE [LARGE SCALE GENOMIC DNA]</scope>
    <source>
        <strain evidence="9 10">JCM 15089</strain>
    </source>
</reference>
<dbReference type="RefSeq" id="WP_166929818.1">
    <property type="nucleotide sequence ID" value="NZ_BAAADD010000004.1"/>
</dbReference>
<keyword evidence="10" id="KW-1185">Reference proteome</keyword>
<feature type="transmembrane region" description="Helical" evidence="7">
    <location>
        <begin position="149"/>
        <end position="167"/>
    </location>
</feature>
<organism evidence="9 10">
    <name type="scientific">Rhizomicrobium electricum</name>
    <dbReference type="NCBI Taxonomy" id="480070"/>
    <lineage>
        <taxon>Bacteria</taxon>
        <taxon>Pseudomonadati</taxon>
        <taxon>Pseudomonadota</taxon>
        <taxon>Alphaproteobacteria</taxon>
        <taxon>Micropepsales</taxon>
        <taxon>Micropepsaceae</taxon>
        <taxon>Rhizomicrobium</taxon>
    </lineage>
</organism>
<comment type="caution">
    <text evidence="9">The sequence shown here is derived from an EMBL/GenBank/DDBJ whole genome shotgun (WGS) entry which is preliminary data.</text>
</comment>
<dbReference type="PANTHER" id="PTHR34390:SF2">
    <property type="entry name" value="SUCCINATE TRANSPORTER SUBUNIT YJJP-RELATED"/>
    <property type="match status" value="1"/>
</dbReference>
<evidence type="ECO:0000256" key="7">
    <source>
        <dbReference type="SAM" id="Phobius"/>
    </source>
</evidence>
<keyword evidence="3 7" id="KW-0812">Transmembrane</keyword>
<dbReference type="Proteomes" id="UP001499951">
    <property type="component" value="Unassembled WGS sequence"/>
</dbReference>
<evidence type="ECO:0000256" key="1">
    <source>
        <dbReference type="ARBA" id="ARBA00004651"/>
    </source>
</evidence>
<evidence type="ECO:0000313" key="10">
    <source>
        <dbReference type="Proteomes" id="UP001499951"/>
    </source>
</evidence>
<accession>A0ABN1EKU7</accession>
<dbReference type="EMBL" id="BAAADD010000004">
    <property type="protein sequence ID" value="GAA0568777.1"/>
    <property type="molecule type" value="Genomic_DNA"/>
</dbReference>
<gene>
    <name evidence="9" type="ORF">GCM10008942_16740</name>
</gene>
<feature type="domain" description="Threonine/serine exporter-like N-terminal" evidence="8">
    <location>
        <begin position="20"/>
        <end position="257"/>
    </location>
</feature>
<name>A0ABN1EKU7_9PROT</name>
<feature type="transmembrane region" description="Helical" evidence="7">
    <location>
        <begin position="174"/>
        <end position="197"/>
    </location>
</feature>
<proteinExistence type="inferred from homology"/>
<evidence type="ECO:0000313" key="9">
    <source>
        <dbReference type="EMBL" id="GAA0568777.1"/>
    </source>
</evidence>
<dbReference type="PANTHER" id="PTHR34390">
    <property type="entry name" value="UPF0442 PROTEIN YJJB-RELATED"/>
    <property type="match status" value="1"/>
</dbReference>
<keyword evidence="5 7" id="KW-0472">Membrane</keyword>
<feature type="transmembrane region" description="Helical" evidence="7">
    <location>
        <begin position="125"/>
        <end position="143"/>
    </location>
</feature>
<evidence type="ECO:0000259" key="8">
    <source>
        <dbReference type="Pfam" id="PF06738"/>
    </source>
</evidence>
<evidence type="ECO:0000256" key="3">
    <source>
        <dbReference type="ARBA" id="ARBA00022692"/>
    </source>
</evidence>
<evidence type="ECO:0000256" key="6">
    <source>
        <dbReference type="ARBA" id="ARBA00034125"/>
    </source>
</evidence>
<comment type="similarity">
    <text evidence="6">Belongs to the ThrE exporter (TC 2.A.79) family.</text>
</comment>
<dbReference type="InterPro" id="IPR050539">
    <property type="entry name" value="ThrE_Dicarb/AminoAcid_Exp"/>
</dbReference>
<evidence type="ECO:0000256" key="5">
    <source>
        <dbReference type="ARBA" id="ARBA00023136"/>
    </source>
</evidence>
<protein>
    <submittedName>
        <fullName evidence="9">Threonine/serine exporter family protein</fullName>
    </submittedName>
</protein>
<keyword evidence="2" id="KW-1003">Cell membrane</keyword>
<evidence type="ECO:0000256" key="4">
    <source>
        <dbReference type="ARBA" id="ARBA00022989"/>
    </source>
</evidence>
<dbReference type="Pfam" id="PF06738">
    <property type="entry name" value="ThrE"/>
    <property type="match status" value="1"/>
</dbReference>
<comment type="subcellular location">
    <subcellularLocation>
        <location evidence="1">Cell membrane</location>
        <topology evidence="1">Multi-pass membrane protein</topology>
    </subcellularLocation>
</comment>
<feature type="transmembrane region" description="Helical" evidence="7">
    <location>
        <begin position="233"/>
        <end position="254"/>
    </location>
</feature>
<dbReference type="InterPro" id="IPR010619">
    <property type="entry name" value="ThrE-like_N"/>
</dbReference>